<dbReference type="EMBL" id="JAXCLA010000003">
    <property type="protein sequence ID" value="MDY0744844.1"/>
    <property type="molecule type" value="Genomic_DNA"/>
</dbReference>
<dbReference type="InterPro" id="IPR040449">
    <property type="entry name" value="Peptidase_S66_N"/>
</dbReference>
<reference evidence="8 9" key="1">
    <citation type="submission" date="2023-11" db="EMBL/GenBank/DDBJ databases">
        <title>Paucibacter sp. nov., isolated from fresh soil in Korea.</title>
        <authorList>
            <person name="Le N.T.T."/>
        </authorList>
    </citation>
    <scope>NUCLEOTIDE SEQUENCE [LARGE SCALE GENOMIC DNA]</scope>
    <source>
        <strain evidence="8 9">R3-3</strain>
    </source>
</reference>
<dbReference type="InterPro" id="IPR003507">
    <property type="entry name" value="S66_fam"/>
</dbReference>
<keyword evidence="2" id="KW-0121">Carboxypeptidase</keyword>
<dbReference type="SUPFAM" id="SSF52317">
    <property type="entry name" value="Class I glutamine amidotransferase-like"/>
    <property type="match status" value="1"/>
</dbReference>
<dbReference type="PANTHER" id="PTHR30237:SF2">
    <property type="entry name" value="MUREIN TETRAPEPTIDE CARBOXYPEPTIDASE"/>
    <property type="match status" value="1"/>
</dbReference>
<keyword evidence="5" id="KW-0720">Serine protease</keyword>
<evidence type="ECO:0000256" key="4">
    <source>
        <dbReference type="ARBA" id="ARBA00022801"/>
    </source>
</evidence>
<evidence type="ECO:0000259" key="6">
    <source>
        <dbReference type="Pfam" id="PF02016"/>
    </source>
</evidence>
<keyword evidence="9" id="KW-1185">Reference proteome</keyword>
<dbReference type="Gene3D" id="3.40.50.10740">
    <property type="entry name" value="Class I glutamine amidotransferase-like"/>
    <property type="match status" value="1"/>
</dbReference>
<comment type="similarity">
    <text evidence="1">Belongs to the peptidase S66 family.</text>
</comment>
<feature type="domain" description="LD-carboxypeptidase C-terminal" evidence="7">
    <location>
        <begin position="180"/>
        <end position="288"/>
    </location>
</feature>
<dbReference type="InterPro" id="IPR040921">
    <property type="entry name" value="Peptidase_S66C"/>
</dbReference>
<dbReference type="Proteomes" id="UP001285263">
    <property type="component" value="Unassembled WGS sequence"/>
</dbReference>
<dbReference type="Gene3D" id="3.50.30.60">
    <property type="entry name" value="LD-carboxypeptidase A C-terminal domain-like"/>
    <property type="match status" value="1"/>
</dbReference>
<protein>
    <submittedName>
        <fullName evidence="8">LD-carboxypeptidase</fullName>
    </submittedName>
</protein>
<comment type="caution">
    <text evidence="8">The sequence shown here is derived from an EMBL/GenBank/DDBJ whole genome shotgun (WGS) entry which is preliminary data.</text>
</comment>
<keyword evidence="3" id="KW-0645">Protease</keyword>
<dbReference type="RefSeq" id="WP_320422754.1">
    <property type="nucleotide sequence ID" value="NZ_JAXCLA010000003.1"/>
</dbReference>
<dbReference type="Pfam" id="PF02016">
    <property type="entry name" value="Peptidase_S66"/>
    <property type="match status" value="1"/>
</dbReference>
<evidence type="ECO:0000313" key="8">
    <source>
        <dbReference type="EMBL" id="MDY0744844.1"/>
    </source>
</evidence>
<gene>
    <name evidence="8" type="ORF">SNE35_10020</name>
</gene>
<evidence type="ECO:0000256" key="3">
    <source>
        <dbReference type="ARBA" id="ARBA00022670"/>
    </source>
</evidence>
<feature type="domain" description="LD-carboxypeptidase N-terminal" evidence="6">
    <location>
        <begin position="14"/>
        <end position="129"/>
    </location>
</feature>
<name>A0ABU5DEY6_9BURK</name>
<dbReference type="SUPFAM" id="SSF141986">
    <property type="entry name" value="LD-carboxypeptidase A C-terminal domain-like"/>
    <property type="match status" value="1"/>
</dbReference>
<dbReference type="CDD" id="cd07025">
    <property type="entry name" value="Peptidase_S66"/>
    <property type="match status" value="1"/>
</dbReference>
<dbReference type="Pfam" id="PF17676">
    <property type="entry name" value="Peptidase_S66C"/>
    <property type="match status" value="1"/>
</dbReference>
<dbReference type="InterPro" id="IPR027461">
    <property type="entry name" value="Carboxypeptidase_A_C_sf"/>
</dbReference>
<evidence type="ECO:0000256" key="1">
    <source>
        <dbReference type="ARBA" id="ARBA00010233"/>
    </source>
</evidence>
<proteinExistence type="inferred from homology"/>
<keyword evidence="4" id="KW-0378">Hydrolase</keyword>
<dbReference type="PIRSF" id="PIRSF028757">
    <property type="entry name" value="LD-carboxypeptidase"/>
    <property type="match status" value="1"/>
</dbReference>
<dbReference type="PANTHER" id="PTHR30237">
    <property type="entry name" value="MURAMOYLTETRAPEPTIDE CARBOXYPEPTIDASE"/>
    <property type="match status" value="1"/>
</dbReference>
<sequence length="298" mass="30737">MTSLAALKPGATLGVIAPAGPPKPGQLELVPALLAAHGFVAKIFPGCAGPAQFDYLAASDAQRLADLHAAFADPEVDAVLCLRGGYGCGRLLAGIDTALLRAHPKLLIGYSDITALHGLLDTLGLPGLHAPMPTSDLLHPEAGPDAERLFGLLRSGLRAGDAIAAPPLEPHPLSRGDAAEGRLIGGNLAVFASLVGTPWLPDARGAILFLEDISEEPYRVDRMLGQLRHAGVLDAAAGFLIGSFSDAAAPDAQLIDYLGGLGKPILAGWPSGHCRPNVPLPMGLRVRMDVTGRSLSVL</sequence>
<accession>A0ABU5DEY6</accession>
<organism evidence="8 9">
    <name type="scientific">Roseateles agri</name>
    <dbReference type="NCBI Taxonomy" id="3098619"/>
    <lineage>
        <taxon>Bacteria</taxon>
        <taxon>Pseudomonadati</taxon>
        <taxon>Pseudomonadota</taxon>
        <taxon>Betaproteobacteria</taxon>
        <taxon>Burkholderiales</taxon>
        <taxon>Sphaerotilaceae</taxon>
        <taxon>Roseateles</taxon>
    </lineage>
</organism>
<evidence type="ECO:0000256" key="5">
    <source>
        <dbReference type="ARBA" id="ARBA00022825"/>
    </source>
</evidence>
<evidence type="ECO:0000259" key="7">
    <source>
        <dbReference type="Pfam" id="PF17676"/>
    </source>
</evidence>
<dbReference type="InterPro" id="IPR027478">
    <property type="entry name" value="LdcA_N"/>
</dbReference>
<evidence type="ECO:0000313" key="9">
    <source>
        <dbReference type="Proteomes" id="UP001285263"/>
    </source>
</evidence>
<evidence type="ECO:0000256" key="2">
    <source>
        <dbReference type="ARBA" id="ARBA00022645"/>
    </source>
</evidence>
<dbReference type="InterPro" id="IPR029062">
    <property type="entry name" value="Class_I_gatase-like"/>
</dbReference>